<name>A0A7D4NP98_9GAMM</name>
<evidence type="ECO:0000313" key="2">
    <source>
        <dbReference type="EMBL" id="QKI89453.1"/>
    </source>
</evidence>
<organism evidence="2 3">
    <name type="scientific">Thiomicrorhabdus xiamenensis</name>
    <dbReference type="NCBI Taxonomy" id="2739063"/>
    <lineage>
        <taxon>Bacteria</taxon>
        <taxon>Pseudomonadati</taxon>
        <taxon>Pseudomonadota</taxon>
        <taxon>Gammaproteobacteria</taxon>
        <taxon>Thiotrichales</taxon>
        <taxon>Piscirickettsiaceae</taxon>
        <taxon>Thiomicrorhabdus</taxon>
    </lineage>
</organism>
<dbReference type="KEGG" id="txa:HQN79_07680"/>
<dbReference type="AlphaFoldDB" id="A0A7D4NP98"/>
<feature type="domain" description="PilZ" evidence="1">
    <location>
        <begin position="9"/>
        <end position="101"/>
    </location>
</feature>
<evidence type="ECO:0000313" key="3">
    <source>
        <dbReference type="Proteomes" id="UP000504724"/>
    </source>
</evidence>
<protein>
    <submittedName>
        <fullName evidence="2">PilZ domain-containing protein</fullName>
    </submittedName>
</protein>
<dbReference type="InterPro" id="IPR009875">
    <property type="entry name" value="PilZ_domain"/>
</dbReference>
<evidence type="ECO:0000259" key="1">
    <source>
        <dbReference type="Pfam" id="PF07238"/>
    </source>
</evidence>
<keyword evidence="3" id="KW-1185">Reference proteome</keyword>
<reference evidence="2 3" key="1">
    <citation type="submission" date="2020-05" db="EMBL/GenBank/DDBJ databases">
        <title>Thiomicrorhabdus sediminis sp.nov. and Thiomicrorhabdus xiamenensis sp.nov., novel sulfur-oxidizing bacteria isolated from coastal sediment.</title>
        <authorList>
            <person name="Liu X."/>
        </authorList>
    </citation>
    <scope>NUCLEOTIDE SEQUENCE [LARGE SCALE GENOMIC DNA]</scope>
    <source>
        <strain evidence="2 3">G2</strain>
    </source>
</reference>
<proteinExistence type="predicted"/>
<dbReference type="GO" id="GO:0035438">
    <property type="term" value="F:cyclic-di-GMP binding"/>
    <property type="evidence" value="ECO:0007669"/>
    <property type="project" value="InterPro"/>
</dbReference>
<dbReference type="Pfam" id="PF07238">
    <property type="entry name" value="PilZ"/>
    <property type="match status" value="1"/>
</dbReference>
<dbReference type="RefSeq" id="WP_173285351.1">
    <property type="nucleotide sequence ID" value="NZ_CP054020.1"/>
</dbReference>
<dbReference type="Proteomes" id="UP000504724">
    <property type="component" value="Chromosome"/>
</dbReference>
<accession>A0A7D4NP98</accession>
<gene>
    <name evidence="2" type="ORF">HQN79_07680</name>
</gene>
<dbReference type="EMBL" id="CP054020">
    <property type="protein sequence ID" value="QKI89453.1"/>
    <property type="molecule type" value="Genomic_DNA"/>
</dbReference>
<sequence length="286" mass="32766">MFQLEMDQRQSCRVERRFLVTDFDDLEFSEPFDGHDVNLTGLGFWINDADWFLPGQEISLRVQNLDDGEIYSLNSVKVVHIQKEGERFLCGCHIVQITSSQLLSHHRLVITDAATAEISLYSSEMDEFNFIEEGSPLSTDPSDLQEASLALDLAVAEMQAQQNDGDQLVADLVQQIKWRLQPQAEPMSASEQQDLLRYIIEQVESFGLFFKHSGQSAMALSILAKLIAHTPLKVEDREDWKTMLSDFERRFISEKMQVAFDFMHQGVAPHDAMLMAEKYLQEKKID</sequence>